<name>A0A2M9R4R9_9FLAO</name>
<dbReference type="OrthoDB" id="9794407at2"/>
<dbReference type="AlphaFoldDB" id="A0A2M9R4R9"/>
<comment type="similarity">
    <text evidence="1">Belongs to the transferase hexapeptide repeat family.</text>
</comment>
<comment type="caution">
    <text evidence="4">The sequence shown here is derived from an EMBL/GenBank/DDBJ whole genome shotgun (WGS) entry which is preliminary data.</text>
</comment>
<dbReference type="Gene3D" id="3.40.50.720">
    <property type="entry name" value="NAD(P)-binding Rossmann-like Domain"/>
    <property type="match status" value="1"/>
</dbReference>
<dbReference type="PANTHER" id="PTHR43300:SF7">
    <property type="entry name" value="UDP-N-ACETYLBACILLOSAMINE N-ACETYLTRANSFERASE"/>
    <property type="match status" value="1"/>
</dbReference>
<dbReference type="InterPro" id="IPR041561">
    <property type="entry name" value="PglD_N"/>
</dbReference>
<dbReference type="NCBIfam" id="TIGR03570">
    <property type="entry name" value="NeuD_NnaD"/>
    <property type="match status" value="1"/>
</dbReference>
<evidence type="ECO:0000313" key="4">
    <source>
        <dbReference type="EMBL" id="PJR03858.1"/>
    </source>
</evidence>
<sequence>MMKIIIIGGGNVGGYVINNIKQFTDKFEIIGILDDDISKIGHTLWGIKVIGEIDRIHEISSIHDNIGVVISIANPQIKKRVIERLSIIKNLNYPNLIHKNCWISNNVEMGYGNIIYPNVSINYETIIHNFVTINMNASLGHNCELNDYDTISPGVNLAGFTKVGYSTFFGIGCSVIQGHSIGRNVLIGAGAVIINDVPDGATVVGNPGRIIK</sequence>
<dbReference type="SUPFAM" id="SSF51161">
    <property type="entry name" value="Trimeric LpxA-like enzymes"/>
    <property type="match status" value="1"/>
</dbReference>
<evidence type="ECO:0000256" key="1">
    <source>
        <dbReference type="ARBA" id="ARBA00007274"/>
    </source>
</evidence>
<keyword evidence="5" id="KW-1185">Reference proteome</keyword>
<dbReference type="EMBL" id="NIPO01000001">
    <property type="protein sequence ID" value="PJR03858.1"/>
    <property type="molecule type" value="Genomic_DNA"/>
</dbReference>
<organism evidence="4 5">
    <name type="scientific">Avrilella dinanensis</name>
    <dbReference type="NCBI Taxonomy" id="2008672"/>
    <lineage>
        <taxon>Bacteria</taxon>
        <taxon>Pseudomonadati</taxon>
        <taxon>Bacteroidota</taxon>
        <taxon>Flavobacteriia</taxon>
        <taxon>Flavobacteriales</taxon>
        <taxon>Flavobacteriaceae</taxon>
        <taxon>Avrilella</taxon>
    </lineage>
</organism>
<evidence type="ECO:0000259" key="3">
    <source>
        <dbReference type="Pfam" id="PF17836"/>
    </source>
</evidence>
<protein>
    <recommendedName>
        <fullName evidence="3">PglD N-terminal domain-containing protein</fullName>
    </recommendedName>
</protein>
<dbReference type="PANTHER" id="PTHR43300">
    <property type="entry name" value="ACETYLTRANSFERASE"/>
    <property type="match status" value="1"/>
</dbReference>
<gene>
    <name evidence="4" type="ORF">CDL10_04460</name>
</gene>
<dbReference type="Pfam" id="PF17836">
    <property type="entry name" value="PglD_N"/>
    <property type="match status" value="1"/>
</dbReference>
<feature type="domain" description="PglD N-terminal" evidence="3">
    <location>
        <begin position="3"/>
        <end position="85"/>
    </location>
</feature>
<feature type="binding site" evidence="2">
    <location>
        <position position="171"/>
    </location>
    <ligand>
        <name>acetyl-CoA</name>
        <dbReference type="ChEBI" id="CHEBI:57288"/>
    </ligand>
</feature>
<dbReference type="InterPro" id="IPR050179">
    <property type="entry name" value="Trans_hexapeptide_repeat"/>
</dbReference>
<proteinExistence type="inferred from homology"/>
<dbReference type="Proteomes" id="UP000231960">
    <property type="component" value="Unassembled WGS sequence"/>
</dbReference>
<evidence type="ECO:0000256" key="2">
    <source>
        <dbReference type="PIRSR" id="PIRSR620019-2"/>
    </source>
</evidence>
<evidence type="ECO:0000313" key="5">
    <source>
        <dbReference type="Proteomes" id="UP000231960"/>
    </source>
</evidence>
<dbReference type="InterPro" id="IPR011004">
    <property type="entry name" value="Trimer_LpxA-like_sf"/>
</dbReference>
<dbReference type="Gene3D" id="2.160.10.10">
    <property type="entry name" value="Hexapeptide repeat proteins"/>
    <property type="match status" value="1"/>
</dbReference>
<accession>A0A2M9R4R9</accession>
<reference evidence="4 5" key="1">
    <citation type="submission" date="2017-06" db="EMBL/GenBank/DDBJ databases">
        <title>Description of Avrilella dinanensis gen. nov. sp. nov.</title>
        <authorList>
            <person name="Leyer C."/>
            <person name="Sassi M."/>
            <person name="Minet J."/>
            <person name="Kayal S."/>
            <person name="Cattoir V."/>
        </authorList>
    </citation>
    <scope>NUCLEOTIDE SEQUENCE [LARGE SCALE GENOMIC DNA]</scope>
    <source>
        <strain evidence="4 5">UR159</strain>
    </source>
</reference>
<dbReference type="InterPro" id="IPR020019">
    <property type="entry name" value="AcTrfase_PglD-like"/>
</dbReference>
<dbReference type="CDD" id="cd03360">
    <property type="entry name" value="LbH_AT_putative"/>
    <property type="match status" value="1"/>
</dbReference>
<dbReference type="RefSeq" id="WP_100677425.1">
    <property type="nucleotide sequence ID" value="NZ_NIPO01000001.1"/>
</dbReference>